<dbReference type="EMBL" id="UGUS01000002">
    <property type="protein sequence ID" value="SUD28517.1"/>
    <property type="molecule type" value="Genomic_DNA"/>
</dbReference>
<dbReference type="RefSeq" id="WP_115284072.1">
    <property type="nucleotide sequence ID" value="NZ_UGUS01000002.1"/>
</dbReference>
<name>A0A379I7C4_PSEFL</name>
<sequence>MYDLTYAGLIEGSPNESRNAWFIKSAMTRHQALWGERQTYMVPPTMDVSDPARLTLPRLNLHVWLTCAEPIKPMFDGSQLVVTWFVDECHTQPLAEVISSAVRHLPWKQLARDFDH</sequence>
<gene>
    <name evidence="1" type="ORF">NCTC10392_00851</name>
</gene>
<dbReference type="AlphaFoldDB" id="A0A379I7C4"/>
<evidence type="ECO:0000313" key="1">
    <source>
        <dbReference type="EMBL" id="SUD28517.1"/>
    </source>
</evidence>
<organism evidence="1 2">
    <name type="scientific">Pseudomonas fluorescens</name>
    <dbReference type="NCBI Taxonomy" id="294"/>
    <lineage>
        <taxon>Bacteria</taxon>
        <taxon>Pseudomonadati</taxon>
        <taxon>Pseudomonadota</taxon>
        <taxon>Gammaproteobacteria</taxon>
        <taxon>Pseudomonadales</taxon>
        <taxon>Pseudomonadaceae</taxon>
        <taxon>Pseudomonas</taxon>
    </lineage>
</organism>
<proteinExistence type="predicted"/>
<protein>
    <submittedName>
        <fullName evidence="1">Uncharacterized protein</fullName>
    </submittedName>
</protein>
<reference evidence="1 2" key="1">
    <citation type="submission" date="2018-06" db="EMBL/GenBank/DDBJ databases">
        <authorList>
            <consortium name="Pathogen Informatics"/>
            <person name="Doyle S."/>
        </authorList>
    </citation>
    <scope>NUCLEOTIDE SEQUENCE [LARGE SCALE GENOMIC DNA]</scope>
    <source>
        <strain evidence="1 2">NCTC10392</strain>
    </source>
</reference>
<dbReference type="Proteomes" id="UP000255125">
    <property type="component" value="Unassembled WGS sequence"/>
</dbReference>
<evidence type="ECO:0000313" key="2">
    <source>
        <dbReference type="Proteomes" id="UP000255125"/>
    </source>
</evidence>
<dbReference type="OrthoDB" id="3399671at2"/>
<accession>A0A379I7C4</accession>